<evidence type="ECO:0000256" key="1">
    <source>
        <dbReference type="SAM" id="MobiDB-lite"/>
    </source>
</evidence>
<dbReference type="EMBL" id="CM032181">
    <property type="protein sequence ID" value="KAG7099625.1"/>
    <property type="molecule type" value="Genomic_DNA"/>
</dbReference>
<dbReference type="GO" id="GO:0008168">
    <property type="term" value="F:methyltransferase activity"/>
    <property type="evidence" value="ECO:0007669"/>
    <property type="project" value="TreeGrafter"/>
</dbReference>
<organism evidence="3 4">
    <name type="scientific">Marasmius oreades</name>
    <name type="common">fairy-ring Marasmius</name>
    <dbReference type="NCBI Taxonomy" id="181124"/>
    <lineage>
        <taxon>Eukaryota</taxon>
        <taxon>Fungi</taxon>
        <taxon>Dikarya</taxon>
        <taxon>Basidiomycota</taxon>
        <taxon>Agaricomycotina</taxon>
        <taxon>Agaricomycetes</taxon>
        <taxon>Agaricomycetidae</taxon>
        <taxon>Agaricales</taxon>
        <taxon>Marasmiineae</taxon>
        <taxon>Marasmiaceae</taxon>
        <taxon>Marasmius</taxon>
    </lineage>
</organism>
<dbReference type="PANTHER" id="PTHR43591">
    <property type="entry name" value="METHYLTRANSFERASE"/>
    <property type="match status" value="1"/>
</dbReference>
<dbReference type="InterPro" id="IPR029063">
    <property type="entry name" value="SAM-dependent_MTases_sf"/>
</dbReference>
<dbReference type="KEGG" id="more:E1B28_001453"/>
<dbReference type="PANTHER" id="PTHR43591:SF24">
    <property type="entry name" value="2-METHOXY-6-POLYPRENYL-1,4-BENZOQUINOL METHYLASE, MITOCHONDRIAL"/>
    <property type="match status" value="1"/>
</dbReference>
<dbReference type="AlphaFoldDB" id="A0A9P7V3E9"/>
<dbReference type="Gene3D" id="3.40.50.150">
    <property type="entry name" value="Vaccinia Virus protein VP39"/>
    <property type="match status" value="1"/>
</dbReference>
<name>A0A9P7V3E9_9AGAR</name>
<keyword evidence="4" id="KW-1185">Reference proteome</keyword>
<dbReference type="Pfam" id="PF13649">
    <property type="entry name" value="Methyltransf_25"/>
    <property type="match status" value="1"/>
</dbReference>
<dbReference type="InterPro" id="IPR041698">
    <property type="entry name" value="Methyltransf_25"/>
</dbReference>
<dbReference type="GeneID" id="66070529"/>
<dbReference type="Proteomes" id="UP001049176">
    <property type="component" value="Chromosome 1"/>
</dbReference>
<evidence type="ECO:0000259" key="2">
    <source>
        <dbReference type="Pfam" id="PF13649"/>
    </source>
</evidence>
<sequence>MTSSSPPTPNVSVSPPRTGTFTSTNPKSYSFDQGRRTTRPKESQFIYKHGQRLHSFDPEKAPYPLSYDRYVLELESLDNRFVKHLRKGSMSFLNLSTAEKPSRCLDLGCGTGTWIIDAAKEWPDCEFVGFDLVNIQIPLSMTNSSISNRIQWVHGNFLTTKLPFEDDEFDHVHVQSIASGVPENKWDVLFDEINRVLRPGGSIEFIEDDVFFPSLPRWFTTSLRVRPRRATSVHLPDGSLRGSVPYPDISVECPSHDHALLESLYTSVFEHRFINTKPSALLPSYFATYFRHITLGPIISFSMPPLTPLQPLPPQLATAYAIELSTSDSPDQRSSLTLSSPSVIGKGRPNLSFSSTLSAALVTPSEISTKGKYPTSILCPDNKDTMTFCEVDQLRPTQGQPASTRPKLYSLDSSLIEKTVHALPPDLIQHEQLDKMSERSLAMHLYRSYSLVLACQEAIWEELKDRLRNRKDELKPYGWDDDEELEELHNRKKFERLIERYQKDMKHRISLWSSLSDMDWLLPTREPLSKAELIEEERLREAMLEARRWASPEDLQRPCRSFRVLIGFKPCDSPTQPLTLVHTHDSTRARMDHDIA</sequence>
<gene>
    <name evidence="3" type="ORF">E1B28_001453</name>
</gene>
<feature type="region of interest" description="Disordered" evidence="1">
    <location>
        <begin position="1"/>
        <end position="41"/>
    </location>
</feature>
<proteinExistence type="predicted"/>
<dbReference type="OrthoDB" id="2013972at2759"/>
<feature type="compositionally biased region" description="Low complexity" evidence="1">
    <location>
        <begin position="1"/>
        <end position="16"/>
    </location>
</feature>
<dbReference type="RefSeq" id="XP_043016095.1">
    <property type="nucleotide sequence ID" value="XM_043147386.1"/>
</dbReference>
<evidence type="ECO:0000313" key="3">
    <source>
        <dbReference type="EMBL" id="KAG7099625.1"/>
    </source>
</evidence>
<comment type="caution">
    <text evidence="3">The sequence shown here is derived from an EMBL/GenBank/DDBJ whole genome shotgun (WGS) entry which is preliminary data.</text>
</comment>
<reference evidence="3" key="1">
    <citation type="journal article" date="2021" name="Genome Biol. Evol.">
        <title>The assembled and annotated genome of the fairy-ring fungus Marasmius oreades.</title>
        <authorList>
            <person name="Hiltunen M."/>
            <person name="Ament-Velasquez S.L."/>
            <person name="Johannesson H."/>
        </authorList>
    </citation>
    <scope>NUCLEOTIDE SEQUENCE</scope>
    <source>
        <strain evidence="3">03SP1</strain>
    </source>
</reference>
<dbReference type="SUPFAM" id="SSF53335">
    <property type="entry name" value="S-adenosyl-L-methionine-dependent methyltransferases"/>
    <property type="match status" value="1"/>
</dbReference>
<accession>A0A9P7V3E9</accession>
<evidence type="ECO:0000313" key="4">
    <source>
        <dbReference type="Proteomes" id="UP001049176"/>
    </source>
</evidence>
<dbReference type="CDD" id="cd02440">
    <property type="entry name" value="AdoMet_MTases"/>
    <property type="match status" value="1"/>
</dbReference>
<feature type="compositionally biased region" description="Polar residues" evidence="1">
    <location>
        <begin position="17"/>
        <end position="31"/>
    </location>
</feature>
<feature type="domain" description="Methyltransferase" evidence="2">
    <location>
        <begin position="105"/>
        <end position="201"/>
    </location>
</feature>
<protein>
    <recommendedName>
        <fullName evidence="2">Methyltransferase domain-containing protein</fullName>
    </recommendedName>
</protein>